<dbReference type="SMART" id="SM00671">
    <property type="entry name" value="SEL1"/>
    <property type="match status" value="4"/>
</dbReference>
<dbReference type="Gene3D" id="1.25.40.10">
    <property type="entry name" value="Tetratricopeptide repeat domain"/>
    <property type="match status" value="1"/>
</dbReference>
<organism evidence="1">
    <name type="scientific">hydrothermal vent metagenome</name>
    <dbReference type="NCBI Taxonomy" id="652676"/>
    <lineage>
        <taxon>unclassified sequences</taxon>
        <taxon>metagenomes</taxon>
        <taxon>ecological metagenomes</taxon>
    </lineage>
</organism>
<dbReference type="AlphaFoldDB" id="A0A3B1AM90"/>
<dbReference type="InterPro" id="IPR011990">
    <property type="entry name" value="TPR-like_helical_dom_sf"/>
</dbReference>
<accession>A0A3B1AM90</accession>
<name>A0A3B1AM90_9ZZZZ</name>
<gene>
    <name evidence="1" type="ORF">MNBD_GAMMA20-2086</name>
</gene>
<evidence type="ECO:0000313" key="1">
    <source>
        <dbReference type="EMBL" id="VAW99419.1"/>
    </source>
</evidence>
<dbReference type="InterPro" id="IPR050767">
    <property type="entry name" value="Sel1_AlgK"/>
</dbReference>
<dbReference type="PANTHER" id="PTHR11102:SF160">
    <property type="entry name" value="ERAD-ASSOCIATED E3 UBIQUITIN-PROTEIN LIGASE COMPONENT HRD3"/>
    <property type="match status" value="1"/>
</dbReference>
<protein>
    <recommendedName>
        <fullName evidence="2">Sel1 repeat family protein</fullName>
    </recommendedName>
</protein>
<dbReference type="SUPFAM" id="SSF81901">
    <property type="entry name" value="HCP-like"/>
    <property type="match status" value="1"/>
</dbReference>
<dbReference type="EMBL" id="UOFU01000170">
    <property type="protein sequence ID" value="VAW99419.1"/>
    <property type="molecule type" value="Genomic_DNA"/>
</dbReference>
<proteinExistence type="predicted"/>
<dbReference type="PANTHER" id="PTHR11102">
    <property type="entry name" value="SEL-1-LIKE PROTEIN"/>
    <property type="match status" value="1"/>
</dbReference>
<sequence length="240" mass="27140">MNIIFLRMLVITILFAPVNATFGMSDVEKTATAAFQGNNAALNALIQEADTGNAEAQMWLGTLYYAKKEFNKAFSLFEKSHFQGNLQATFNLARMYDRGLGIKKNLGKAKELYLMSAKKRYADSQHNIGNMYFLGEGVKKDYKEALKWLLLAAEQGQRMAQRDLGLMFADGHGVKRNYVLAYSYMSLAAINNEPSADIVAAKIKNLMTQNEITTANRLINQAKEIREQEIRNYLNKELNR</sequence>
<dbReference type="Pfam" id="PF08238">
    <property type="entry name" value="Sel1"/>
    <property type="match status" value="4"/>
</dbReference>
<dbReference type="InterPro" id="IPR006597">
    <property type="entry name" value="Sel1-like"/>
</dbReference>
<evidence type="ECO:0008006" key="2">
    <source>
        <dbReference type="Google" id="ProtNLM"/>
    </source>
</evidence>
<reference evidence="1" key="1">
    <citation type="submission" date="2018-06" db="EMBL/GenBank/DDBJ databases">
        <authorList>
            <person name="Zhirakovskaya E."/>
        </authorList>
    </citation>
    <scope>NUCLEOTIDE SEQUENCE</scope>
</reference>